<feature type="compositionally biased region" description="Polar residues" evidence="3">
    <location>
        <begin position="292"/>
        <end position="307"/>
    </location>
</feature>
<evidence type="ECO:0000256" key="1">
    <source>
        <dbReference type="ARBA" id="ARBA00022574"/>
    </source>
</evidence>
<protein>
    <submittedName>
        <fullName evidence="4">Uncharacterized protein</fullName>
    </submittedName>
</protein>
<dbReference type="GO" id="GO:0080008">
    <property type="term" value="C:Cul4-RING E3 ubiquitin ligase complex"/>
    <property type="evidence" value="ECO:0007669"/>
    <property type="project" value="TreeGrafter"/>
</dbReference>
<accession>A0A8J1XH04</accession>
<dbReference type="SMART" id="SM00320">
    <property type="entry name" value="WD40"/>
    <property type="match status" value="7"/>
</dbReference>
<feature type="compositionally biased region" description="Polar residues" evidence="3">
    <location>
        <begin position="485"/>
        <end position="507"/>
    </location>
</feature>
<dbReference type="GO" id="GO:0045944">
    <property type="term" value="P:positive regulation of transcription by RNA polymerase II"/>
    <property type="evidence" value="ECO:0007669"/>
    <property type="project" value="TreeGrafter"/>
</dbReference>
<feature type="compositionally biased region" description="Polar residues" evidence="3">
    <location>
        <begin position="523"/>
        <end position="534"/>
    </location>
</feature>
<feature type="region of interest" description="Disordered" evidence="3">
    <location>
        <begin position="366"/>
        <end position="458"/>
    </location>
</feature>
<evidence type="ECO:0000313" key="5">
    <source>
        <dbReference type="Proteomes" id="UP000749559"/>
    </source>
</evidence>
<feature type="region of interest" description="Disordered" evidence="3">
    <location>
        <begin position="902"/>
        <end position="942"/>
    </location>
</feature>
<feature type="region of interest" description="Disordered" evidence="3">
    <location>
        <begin position="284"/>
        <end position="351"/>
    </location>
</feature>
<feature type="region of interest" description="Disordered" evidence="3">
    <location>
        <begin position="767"/>
        <end position="793"/>
    </location>
</feature>
<dbReference type="Pfam" id="PF00400">
    <property type="entry name" value="WD40"/>
    <property type="match status" value="3"/>
</dbReference>
<proteinExistence type="predicted"/>
<name>A0A8J1XH04_OWEFU</name>
<dbReference type="InterPro" id="IPR015943">
    <property type="entry name" value="WD40/YVTN_repeat-like_dom_sf"/>
</dbReference>
<evidence type="ECO:0000256" key="3">
    <source>
        <dbReference type="SAM" id="MobiDB-lite"/>
    </source>
</evidence>
<keyword evidence="2" id="KW-0677">Repeat</keyword>
<feature type="compositionally biased region" description="Basic and acidic residues" evidence="3">
    <location>
        <begin position="330"/>
        <end position="339"/>
    </location>
</feature>
<feature type="compositionally biased region" description="Polar residues" evidence="3">
    <location>
        <begin position="389"/>
        <end position="411"/>
    </location>
</feature>
<sequence length="1149" mass="125834">MPPQKGIFEYIHNVQYGRGSIPELQNRCKASLSFIETLKLESALEVHNGCVNSICWNSTGEFILSGSDDQCLIITDPFKEKVLRKIQSGHKANIFSAKFLPNTNDNEIISCSGDGIICYTQLHPDLAADFTSFNCHFGTCYDVITVPNDSHSFLSCGEDGTVRWFDLRLKTSCSKETCKEDILINCRRAVTAISVNPVLPYQLAVGCSDSTVRMYDRRMLGTRMTGHYTGKSHAGLFSKFTPPSVSSRYHRITSLQYSSDGTEVLASFSSEHMYLINIKDTEKEPKTLVKPQPTSKNIQNADSSPGGNKQPPIKRLRLRGDWSDTGPNARPERERRQQEGETEEPQSNIMQRMSDMLTRWLGGERQGEADTAEGTATGESPSQREEGQSMEQSTEENVAPSNDSSNLSVADSNEVAMEIDTDNTTDAEHEVQKSKSEHIDDTHEHSGNDAKTEHMSCDNSNEAGAMIDIEMAPILATSGAIPKSTKLNSQQTQDPRSSVSTEQTNTTLKKDGESQFRRILDSDNLTQSSQSTGESAIEKDNVGSKIQSNKDTSTEETERAHEVTQTNPLSVIPTSVENIRPLEIKEIKLQYSNYGTTASTIQVEYKKPPTMFSIGTTTDDIAVEASDNKNDVNDETEDVIKTSDSIDGLDTAAHVTDGSSGDTVDSSTTIPQCLSCGTVTCTSSFTNSTSGPVAKSKPLVGVGTSISPNTSSDKLSDAANFVLAGLKSQSSSRKSSADLSVQASGITLDHISDQVTSDDARNNESIRIESPNESDEPSHHDSKITDNEEKISSQTKEIVTEAVRNDELQITDTASVSADTISEATILSAPDTSIAVSTMPPAPEASMSSFGNVSPSVVITSPVTPAQSVTSSLVSEASASPLESNSEQGLSEYKPLVHVELADQTPDTTVSQPVASTSGERRRRVGHSGPPTGDFQLYDDDNDSDEELMAAHRRSHARPNRSDDENLERNLAAIKLQTLYRKRLEAKEMEEQDSMCIETPKIKNIYKGHRNSRTMIKEASFWGEDYVMSGSDCGHIFIWDRHTAKLVQMLEADRHVVNCIRPHPSYPILASSGIDYDIKIWAPTSLETTFDRETAKEVTKRNEVMLDETRDTITVPASFMLRMLASLNHIRSGRAGHEETNTDTSSDSD</sequence>
<dbReference type="Gene3D" id="2.130.10.10">
    <property type="entry name" value="YVTN repeat-like/Quinoprotein amine dehydrogenase"/>
    <property type="match status" value="2"/>
</dbReference>
<feature type="compositionally biased region" description="Basic and acidic residues" evidence="3">
    <location>
        <begin position="776"/>
        <end position="791"/>
    </location>
</feature>
<dbReference type="GO" id="GO:0005737">
    <property type="term" value="C:cytoplasm"/>
    <property type="evidence" value="ECO:0007669"/>
    <property type="project" value="TreeGrafter"/>
</dbReference>
<dbReference type="SUPFAM" id="SSF50978">
    <property type="entry name" value="WD40 repeat-like"/>
    <property type="match status" value="1"/>
</dbReference>
<feature type="compositionally biased region" description="Basic and acidic residues" evidence="3">
    <location>
        <begin position="508"/>
        <end position="521"/>
    </location>
</feature>
<dbReference type="OrthoDB" id="4869960at2759"/>
<dbReference type="InterPro" id="IPR001680">
    <property type="entry name" value="WD40_rpt"/>
</dbReference>
<evidence type="ECO:0000256" key="2">
    <source>
        <dbReference type="ARBA" id="ARBA00022737"/>
    </source>
</evidence>
<feature type="compositionally biased region" description="Basic and acidic residues" evidence="3">
    <location>
        <begin position="552"/>
        <end position="562"/>
    </location>
</feature>
<feature type="region of interest" description="Disordered" evidence="3">
    <location>
        <begin position="484"/>
        <end position="569"/>
    </location>
</feature>
<dbReference type="InterPro" id="IPR036322">
    <property type="entry name" value="WD40_repeat_dom_sf"/>
</dbReference>
<dbReference type="Proteomes" id="UP000749559">
    <property type="component" value="Unassembled WGS sequence"/>
</dbReference>
<keyword evidence="1" id="KW-0853">WD repeat</keyword>
<evidence type="ECO:0000313" key="4">
    <source>
        <dbReference type="EMBL" id="CAH1799639.1"/>
    </source>
</evidence>
<keyword evidence="5" id="KW-1185">Reference proteome</keyword>
<dbReference type="PANTHER" id="PTHR15574:SF39">
    <property type="entry name" value="DDB1- AND CUL4-ASSOCIATED FACTOR 6"/>
    <property type="match status" value="1"/>
</dbReference>
<gene>
    <name evidence="4" type="ORF">OFUS_LOCUS23623</name>
</gene>
<dbReference type="EMBL" id="CAIIXF020000011">
    <property type="protein sequence ID" value="CAH1799639.1"/>
    <property type="molecule type" value="Genomic_DNA"/>
</dbReference>
<organism evidence="4 5">
    <name type="scientific">Owenia fusiformis</name>
    <name type="common">Polychaete worm</name>
    <dbReference type="NCBI Taxonomy" id="6347"/>
    <lineage>
        <taxon>Eukaryota</taxon>
        <taxon>Metazoa</taxon>
        <taxon>Spiralia</taxon>
        <taxon>Lophotrochozoa</taxon>
        <taxon>Annelida</taxon>
        <taxon>Polychaeta</taxon>
        <taxon>Sedentaria</taxon>
        <taxon>Canalipalpata</taxon>
        <taxon>Sabellida</taxon>
        <taxon>Oweniida</taxon>
        <taxon>Oweniidae</taxon>
        <taxon>Owenia</taxon>
    </lineage>
</organism>
<feature type="compositionally biased region" description="Polar residues" evidence="3">
    <location>
        <begin position="905"/>
        <end position="918"/>
    </location>
</feature>
<comment type="caution">
    <text evidence="4">The sequence shown here is derived from an EMBL/GenBank/DDBJ whole genome shotgun (WGS) entry which is preliminary data.</text>
</comment>
<dbReference type="AlphaFoldDB" id="A0A8J1XH04"/>
<dbReference type="InterPro" id="IPR045151">
    <property type="entry name" value="DCAF8"/>
</dbReference>
<dbReference type="PANTHER" id="PTHR15574">
    <property type="entry name" value="WD REPEAT DOMAIN-CONTAINING FAMILY"/>
    <property type="match status" value="1"/>
</dbReference>
<reference evidence="4" key="1">
    <citation type="submission" date="2022-03" db="EMBL/GenBank/DDBJ databases">
        <authorList>
            <person name="Martin C."/>
        </authorList>
    </citation>
    <scope>NUCLEOTIDE SEQUENCE</scope>
</reference>
<feature type="compositionally biased region" description="Basic and acidic residues" evidence="3">
    <location>
        <begin position="426"/>
        <end position="456"/>
    </location>
</feature>